<dbReference type="GO" id="GO:0004672">
    <property type="term" value="F:protein kinase activity"/>
    <property type="evidence" value="ECO:0007669"/>
    <property type="project" value="InterPro"/>
</dbReference>
<feature type="compositionally biased region" description="Basic and acidic residues" evidence="1">
    <location>
        <begin position="460"/>
        <end position="478"/>
    </location>
</feature>
<dbReference type="Proteomes" id="UP000198341">
    <property type="component" value="Chromosome 2"/>
</dbReference>
<gene>
    <name evidence="3" type="ORF">Bathy02g01550</name>
</gene>
<feature type="compositionally biased region" description="Polar residues" evidence="1">
    <location>
        <begin position="681"/>
        <end position="690"/>
    </location>
</feature>
<reference evidence="3 4" key="1">
    <citation type="submission" date="2011-10" db="EMBL/GenBank/DDBJ databases">
        <authorList>
            <person name="Genoscope - CEA"/>
        </authorList>
    </citation>
    <scope>NUCLEOTIDE SEQUENCE [LARGE SCALE GENOMIC DNA]</scope>
    <source>
        <strain evidence="3 4">RCC 1105</strain>
    </source>
</reference>
<sequence length="757" mass="84115">MKPFTPFRCARKVSGGVFESRSRAAVVLIIINEGRYFVVKSFIERMGICASSPSKSFLVGKSGGDESARDGKTWYSKHVQREGSEVNMYFDKVVSEDYHISKKKIGSGMQGSVYEGTARGEKDSFKGEKVAIKETHIGAMNKNSGERRKEAYAELETLSRMRHPNIVQLIAAYQTSSELQLVMEKIDGKGLISYLVECDEKLASGAQTEKEQREEKFSLMRQLCDAVAHVHARNVCFRDLQPENVMITNQEPRQVKLIDFGRAVVLKRKDHMEGNLQPMGTSLFQAPEVEKRCEYGQASDMWAVGVFLYLLISNKMPFSRTVEGVYAVLRGSYEPFDETFNKQARSLVSKLLVVNPSSRMNAAQVNQHKYLRKFVQMKEEYQKAGTNVSRERDILVPATMQKDVERSLLALEETKDITKECVKILCELSAQDVATLRRWLNMSSEKSVHEGKANVGLNVELKKNGNRRREEDAEHAEENNGDDESENDGGGSSNEGSRTSNGSYSWNDDSTHRGNAKVGTGGLAHLAHSFRKSLDEDPEARSFIGLVHEQGLSSLDELITACVASGLFKTADQLVELESNVLAKRRNRFGGENEMTKITSSKNAQETIRNTVLVRHGDLLRLVETTQLERMKEASFSDDADNGSSPLKNSNSSAPAITMESSSSFYNEAKKKISPERLSRDGTNPAQQPPGSLEGSLRGGNSFRKPRGGMPATLNRKLEEVRREASLDNLAAGGNARALVRNFSSGSLLAHSESNEE</sequence>
<keyword evidence="4" id="KW-1185">Reference proteome</keyword>
<feature type="compositionally biased region" description="Polar residues" evidence="1">
    <location>
        <begin position="498"/>
        <end position="508"/>
    </location>
</feature>
<dbReference type="GeneID" id="19017269"/>
<proteinExistence type="predicted"/>
<feature type="region of interest" description="Disordered" evidence="1">
    <location>
        <begin position="633"/>
        <end position="715"/>
    </location>
</feature>
<feature type="compositionally biased region" description="Polar residues" evidence="1">
    <location>
        <begin position="642"/>
        <end position="666"/>
    </location>
</feature>
<feature type="compositionally biased region" description="Basic and acidic residues" evidence="1">
    <location>
        <begin position="668"/>
        <end position="680"/>
    </location>
</feature>
<dbReference type="STRING" id="41875.K8EBL5"/>
<accession>K8EBL5</accession>
<dbReference type="InterPro" id="IPR000719">
    <property type="entry name" value="Prot_kinase_dom"/>
</dbReference>
<dbReference type="GO" id="GO:0005524">
    <property type="term" value="F:ATP binding"/>
    <property type="evidence" value="ECO:0007669"/>
    <property type="project" value="InterPro"/>
</dbReference>
<feature type="region of interest" description="Disordered" evidence="1">
    <location>
        <begin position="445"/>
        <end position="520"/>
    </location>
</feature>
<evidence type="ECO:0000313" key="4">
    <source>
        <dbReference type="Proteomes" id="UP000198341"/>
    </source>
</evidence>
<organism evidence="3 4">
    <name type="scientific">Bathycoccus prasinos</name>
    <dbReference type="NCBI Taxonomy" id="41875"/>
    <lineage>
        <taxon>Eukaryota</taxon>
        <taxon>Viridiplantae</taxon>
        <taxon>Chlorophyta</taxon>
        <taxon>Mamiellophyceae</taxon>
        <taxon>Mamiellales</taxon>
        <taxon>Bathycoccaceae</taxon>
        <taxon>Bathycoccus</taxon>
    </lineage>
</organism>
<dbReference type="KEGG" id="bpg:Bathy02g01550"/>
<feature type="domain" description="Protein kinase" evidence="2">
    <location>
        <begin position="99"/>
        <end position="371"/>
    </location>
</feature>
<dbReference type="eggNOG" id="KOG0613">
    <property type="taxonomic scope" value="Eukaryota"/>
</dbReference>
<dbReference type="RefSeq" id="XP_007514989.1">
    <property type="nucleotide sequence ID" value="XM_007514927.1"/>
</dbReference>
<protein>
    <recommendedName>
        <fullName evidence="2">Protein kinase domain-containing protein</fullName>
    </recommendedName>
</protein>
<evidence type="ECO:0000259" key="2">
    <source>
        <dbReference type="PROSITE" id="PS50011"/>
    </source>
</evidence>
<dbReference type="InterPro" id="IPR011009">
    <property type="entry name" value="Kinase-like_dom_sf"/>
</dbReference>
<evidence type="ECO:0000313" key="3">
    <source>
        <dbReference type="EMBL" id="CCO15229.1"/>
    </source>
</evidence>
<dbReference type="EMBL" id="FO082277">
    <property type="protein sequence ID" value="CCO15229.1"/>
    <property type="molecule type" value="Genomic_DNA"/>
</dbReference>
<evidence type="ECO:0000256" key="1">
    <source>
        <dbReference type="SAM" id="MobiDB-lite"/>
    </source>
</evidence>
<dbReference type="PROSITE" id="PS50011">
    <property type="entry name" value="PROTEIN_KINASE_DOM"/>
    <property type="match status" value="1"/>
</dbReference>
<name>K8EBL5_9CHLO</name>
<dbReference type="Pfam" id="PF00069">
    <property type="entry name" value="Pkinase"/>
    <property type="match status" value="1"/>
</dbReference>
<dbReference type="PANTHER" id="PTHR24347">
    <property type="entry name" value="SERINE/THREONINE-PROTEIN KINASE"/>
    <property type="match status" value="1"/>
</dbReference>
<dbReference type="SUPFAM" id="SSF56112">
    <property type="entry name" value="Protein kinase-like (PK-like)"/>
    <property type="match status" value="1"/>
</dbReference>
<dbReference type="OrthoDB" id="40902at2759"/>
<dbReference type="Gene3D" id="1.10.510.10">
    <property type="entry name" value="Transferase(Phosphotransferase) domain 1"/>
    <property type="match status" value="1"/>
</dbReference>
<dbReference type="AlphaFoldDB" id="K8EBL5"/>